<dbReference type="RefSeq" id="WP_156203467.1">
    <property type="nucleotide sequence ID" value="NZ_CP046457.1"/>
</dbReference>
<gene>
    <name evidence="1" type="ORF">SYNTR_0993</name>
</gene>
<evidence type="ECO:0000313" key="2">
    <source>
        <dbReference type="Proteomes" id="UP000426444"/>
    </source>
</evidence>
<reference evidence="2" key="1">
    <citation type="journal article" date="2019" name="Microbiology">
        <title>Complete Genome Sequence of an Uncultured Bacterium of the Candidate Phylum Bipolaricaulota.</title>
        <authorList>
            <person name="Kadnikov V.V."/>
            <person name="Mardanov A.V."/>
            <person name="Beletsky A.V."/>
            <person name="Frank Y.A."/>
            <person name="Karnachuk O.V."/>
            <person name="Ravin N.V."/>
        </authorList>
    </citation>
    <scope>NUCLEOTIDE SEQUENCE [LARGE SCALE GENOMIC DNA]</scope>
</reference>
<dbReference type="AlphaFoldDB" id="A0A6I6DED0"/>
<accession>A0A6I6DED0</accession>
<dbReference type="EMBL" id="CP046457">
    <property type="protein sequence ID" value="QGT99586.1"/>
    <property type="molecule type" value="Genomic_DNA"/>
</dbReference>
<dbReference type="KEGG" id="salq:SYNTR_0993"/>
<keyword evidence="2" id="KW-1185">Reference proteome</keyword>
<dbReference type="Proteomes" id="UP000426444">
    <property type="component" value="Chromosome"/>
</dbReference>
<protein>
    <submittedName>
        <fullName evidence="1">Uncharacterized protein</fullName>
    </submittedName>
</protein>
<sequence length="52" mass="5655">MVNPLFMEIRKLVADLASTLILGKHKDAASLAMSLSEKSKALAQELQVNNSK</sequence>
<organism evidence="1 2">
    <name type="scientific">Candidatus Syntrophocurvum alkaliphilum</name>
    <dbReference type="NCBI Taxonomy" id="2293317"/>
    <lineage>
        <taxon>Bacteria</taxon>
        <taxon>Bacillati</taxon>
        <taxon>Bacillota</taxon>
        <taxon>Clostridia</taxon>
        <taxon>Eubacteriales</taxon>
        <taxon>Syntrophomonadaceae</taxon>
        <taxon>Candidatus Syntrophocurvum</taxon>
    </lineage>
</organism>
<name>A0A6I6DED0_9FIRM</name>
<proteinExistence type="predicted"/>
<dbReference type="OrthoDB" id="2086191at2"/>
<evidence type="ECO:0000313" key="1">
    <source>
        <dbReference type="EMBL" id="QGT99586.1"/>
    </source>
</evidence>